<keyword evidence="3 7" id="KW-0547">Nucleotide-binding</keyword>
<feature type="binding site" evidence="7">
    <location>
        <position position="51"/>
    </location>
    <ligand>
        <name>ATP</name>
        <dbReference type="ChEBI" id="CHEBI:30616"/>
    </ligand>
</feature>
<keyword evidence="5 7" id="KW-0143">Chaperone</keyword>
<dbReference type="SUPFAM" id="SSF48592">
    <property type="entry name" value="GroEL equatorial domain-like"/>
    <property type="match status" value="1"/>
</dbReference>
<evidence type="ECO:0000256" key="7">
    <source>
        <dbReference type="HAMAP-Rule" id="MF_00600"/>
    </source>
</evidence>
<dbReference type="EMBL" id="JBHTNF010000002">
    <property type="protein sequence ID" value="MFD1327339.1"/>
    <property type="molecule type" value="Genomic_DNA"/>
</dbReference>
<comment type="subunit">
    <text evidence="7 9">Forms a cylinder of 14 subunits composed of two heptameric rings stacked back-to-back. Interacts with the co-chaperonin GroES.</text>
</comment>
<proteinExistence type="inferred from homology"/>
<dbReference type="InterPro" id="IPR001844">
    <property type="entry name" value="Cpn60/GroEL"/>
</dbReference>
<keyword evidence="2 7" id="KW-0963">Cytoplasm</keyword>
<dbReference type="NCBIfam" id="NF009489">
    <property type="entry name" value="PRK12851.1"/>
    <property type="match status" value="1"/>
</dbReference>
<feature type="coiled-coil region" evidence="10">
    <location>
        <begin position="339"/>
        <end position="366"/>
    </location>
</feature>
<dbReference type="PROSITE" id="PS00296">
    <property type="entry name" value="CHAPERONINS_CPN60"/>
    <property type="match status" value="1"/>
</dbReference>
<comment type="caution">
    <text evidence="7">Lacks conserved residue(s) required for the propagation of feature annotation.</text>
</comment>
<organism evidence="11 12">
    <name type="scientific">Mycoplana ramosa</name>
    <name type="common">Mycoplana bullata</name>
    <dbReference type="NCBI Taxonomy" id="40837"/>
    <lineage>
        <taxon>Bacteria</taxon>
        <taxon>Pseudomonadati</taxon>
        <taxon>Pseudomonadota</taxon>
        <taxon>Alphaproteobacteria</taxon>
        <taxon>Hyphomicrobiales</taxon>
        <taxon>Rhizobiaceae</taxon>
        <taxon>Mycoplana</taxon>
    </lineage>
</organism>
<evidence type="ECO:0000256" key="1">
    <source>
        <dbReference type="ARBA" id="ARBA00006607"/>
    </source>
</evidence>
<dbReference type="CDD" id="cd03344">
    <property type="entry name" value="GroEL"/>
    <property type="match status" value="1"/>
</dbReference>
<accession>A0ABW3YRY6</accession>
<feature type="binding site" evidence="7">
    <location>
        <begin position="87"/>
        <end position="91"/>
    </location>
    <ligand>
        <name>ATP</name>
        <dbReference type="ChEBI" id="CHEBI:30616"/>
    </ligand>
</feature>
<dbReference type="EC" id="5.6.1.7" evidence="7"/>
<dbReference type="RefSeq" id="WP_374835030.1">
    <property type="nucleotide sequence ID" value="NZ_JBHEEW010000001.1"/>
</dbReference>
<evidence type="ECO:0000256" key="2">
    <source>
        <dbReference type="ARBA" id="ARBA00022490"/>
    </source>
</evidence>
<keyword evidence="12" id="KW-1185">Reference proteome</keyword>
<dbReference type="InterPro" id="IPR027413">
    <property type="entry name" value="GROEL-like_equatorial_sf"/>
</dbReference>
<evidence type="ECO:0000256" key="4">
    <source>
        <dbReference type="ARBA" id="ARBA00022840"/>
    </source>
</evidence>
<evidence type="ECO:0000256" key="10">
    <source>
        <dbReference type="SAM" id="Coils"/>
    </source>
</evidence>
<comment type="caution">
    <text evidence="11">The sequence shown here is derived from an EMBL/GenBank/DDBJ whole genome shotgun (WGS) entry which is preliminary data.</text>
</comment>
<evidence type="ECO:0000256" key="9">
    <source>
        <dbReference type="RuleBase" id="RU000419"/>
    </source>
</evidence>
<evidence type="ECO:0000313" key="12">
    <source>
        <dbReference type="Proteomes" id="UP001597173"/>
    </source>
</evidence>
<dbReference type="InterPro" id="IPR018370">
    <property type="entry name" value="Chaperonin_Cpn60_CS"/>
</dbReference>
<dbReference type="PANTHER" id="PTHR45633">
    <property type="entry name" value="60 KDA HEAT SHOCK PROTEIN, MITOCHONDRIAL"/>
    <property type="match status" value="1"/>
</dbReference>
<name>A0ABW3YRY6_MYCRA</name>
<comment type="function">
    <text evidence="7 9">Together with its co-chaperonin GroES, plays an essential role in assisting protein folding. The GroEL-GroES system forms a nano-cage that allows encapsulation of the non-native substrate proteins and provides a physical environment optimized to promote and accelerate protein folding.</text>
</comment>
<dbReference type="Gene3D" id="3.30.260.10">
    <property type="entry name" value="TCP-1-like chaperonin intermediate domain"/>
    <property type="match status" value="1"/>
</dbReference>
<dbReference type="Gene3D" id="1.10.560.10">
    <property type="entry name" value="GroEL-like equatorial domain"/>
    <property type="match status" value="1"/>
</dbReference>
<comment type="similarity">
    <text evidence="1 7 8">Belongs to the chaperonin (HSP60) family.</text>
</comment>
<gene>
    <name evidence="7 11" type="primary">groL</name>
    <name evidence="7" type="synonym">groEL</name>
    <name evidence="11" type="ORF">ACFQ33_05470</name>
</gene>
<dbReference type="NCBIfam" id="NF009487">
    <property type="entry name" value="PRK12849.1"/>
    <property type="match status" value="1"/>
</dbReference>
<dbReference type="PRINTS" id="PR00298">
    <property type="entry name" value="CHAPERONIN60"/>
</dbReference>
<keyword evidence="6 7" id="KW-0413">Isomerase</keyword>
<dbReference type="Gene3D" id="3.50.7.10">
    <property type="entry name" value="GroEL"/>
    <property type="match status" value="1"/>
</dbReference>
<dbReference type="InterPro" id="IPR027409">
    <property type="entry name" value="GroEL-like_apical_dom_sf"/>
</dbReference>
<evidence type="ECO:0000256" key="3">
    <source>
        <dbReference type="ARBA" id="ARBA00022741"/>
    </source>
</evidence>
<dbReference type="InterPro" id="IPR027410">
    <property type="entry name" value="TCP-1-like_intermed_sf"/>
</dbReference>
<keyword evidence="10" id="KW-0175">Coiled coil</keyword>
<dbReference type="SUPFAM" id="SSF52029">
    <property type="entry name" value="GroEL apical domain-like"/>
    <property type="match status" value="1"/>
</dbReference>
<dbReference type="InterPro" id="IPR002423">
    <property type="entry name" value="Cpn60/GroEL/TCP-1"/>
</dbReference>
<evidence type="ECO:0000313" key="11">
    <source>
        <dbReference type="EMBL" id="MFD1327339.1"/>
    </source>
</evidence>
<dbReference type="Pfam" id="PF00118">
    <property type="entry name" value="Cpn60_TCP1"/>
    <property type="match status" value="1"/>
</dbReference>
<protein>
    <recommendedName>
        <fullName evidence="7">Chaperonin GroEL</fullName>
        <ecNumber evidence="7">5.6.1.7</ecNumber>
    </recommendedName>
    <alternativeName>
        <fullName evidence="7">60 kDa chaperonin</fullName>
    </alternativeName>
    <alternativeName>
        <fullName evidence="7">Chaperonin-60</fullName>
        <shortName evidence="7">Cpn60</shortName>
    </alternativeName>
</protein>
<dbReference type="SUPFAM" id="SSF54849">
    <property type="entry name" value="GroEL-intermediate domain like"/>
    <property type="match status" value="1"/>
</dbReference>
<keyword evidence="4 7" id="KW-0067">ATP-binding</keyword>
<feature type="binding site" evidence="7">
    <location>
        <position position="495"/>
    </location>
    <ligand>
        <name>ATP</name>
        <dbReference type="ChEBI" id="CHEBI:30616"/>
    </ligand>
</feature>
<evidence type="ECO:0000256" key="6">
    <source>
        <dbReference type="ARBA" id="ARBA00023235"/>
    </source>
</evidence>
<dbReference type="Proteomes" id="UP001597173">
    <property type="component" value="Unassembled WGS sequence"/>
</dbReference>
<dbReference type="HAMAP" id="MF_00600">
    <property type="entry name" value="CH60"/>
    <property type="match status" value="1"/>
</dbReference>
<reference evidence="12" key="1">
    <citation type="journal article" date="2019" name="Int. J. Syst. Evol. Microbiol.">
        <title>The Global Catalogue of Microorganisms (GCM) 10K type strain sequencing project: providing services to taxonomists for standard genome sequencing and annotation.</title>
        <authorList>
            <consortium name="The Broad Institute Genomics Platform"/>
            <consortium name="The Broad Institute Genome Sequencing Center for Infectious Disease"/>
            <person name="Wu L."/>
            <person name="Ma J."/>
        </authorList>
    </citation>
    <scope>NUCLEOTIDE SEQUENCE [LARGE SCALE GENOMIC DNA]</scope>
    <source>
        <strain evidence="12">CCUG 55609</strain>
    </source>
</reference>
<dbReference type="NCBIfam" id="TIGR02348">
    <property type="entry name" value="GroEL"/>
    <property type="match status" value="1"/>
</dbReference>
<comment type="subcellular location">
    <subcellularLocation>
        <location evidence="7">Cytoplasm</location>
    </subcellularLocation>
</comment>
<feature type="binding site" evidence="7">
    <location>
        <begin position="30"/>
        <end position="33"/>
    </location>
    <ligand>
        <name>ATP</name>
        <dbReference type="ChEBI" id="CHEBI:30616"/>
    </ligand>
</feature>
<dbReference type="NCBIfam" id="NF009488">
    <property type="entry name" value="PRK12850.1"/>
    <property type="match status" value="1"/>
</dbReference>
<dbReference type="NCBIfam" id="NF000592">
    <property type="entry name" value="PRK00013.1"/>
    <property type="match status" value="1"/>
</dbReference>
<evidence type="ECO:0000256" key="8">
    <source>
        <dbReference type="RuleBase" id="RU000418"/>
    </source>
</evidence>
<feature type="binding site" evidence="7">
    <location>
        <position position="415"/>
    </location>
    <ligand>
        <name>ATP</name>
        <dbReference type="ChEBI" id="CHEBI:30616"/>
    </ligand>
</feature>
<sequence>MAAKEIKFGRTAREKMLRGVDILADAVKVTLGPKGRNVIIDKSFGAPRITKDGVSVAKEIELEDKFENMGAQMVREVASKTNDIAGDGTTTATVLAQAIVREGAKAVAAGMNPMDLKRGIDLAVNEVVKDLQAKAKKINTSEEVAQVGTISANGERQIGLDIAEAMQKVGNEGVITVEEAKTAETELEVVEGMQFDRGYLSPYFVTNPEKMVADLEDAYVLLHEKKLSNLQAMLPVLEAVVQTGKPLVIIAEDVEGEALATLVVNKLRGGLKIAAVKAPGFGDRRKAMLEDIAILTGGTVISEDLGIKLENVTLDMLGRAKKVSISKENTTIVDGAGQKAEIEGRVAQIKAQIEETTSDYDREKLQERLAKLAGGVAVIRVGGSTEVEVKEKKDRIDDALNATRAAVQEGIVPGGGVALLRSSVKITVKGVNDDQEAGINIVRRALQAPARQIAENAGDEASIVVGKILDKNDDNFGYNAQTGEYGDMIAMGIVDPVKVVRTALQDAASVAGLLVTTEAMIAELPKKEAAGGMPGGMGGMGMDGMM</sequence>
<evidence type="ECO:0000256" key="5">
    <source>
        <dbReference type="ARBA" id="ARBA00023186"/>
    </source>
</evidence>